<dbReference type="PANTHER" id="PTHR38451">
    <property type="entry name" value="TRNA (ADENINE(22)-N(1))-METHYLTRANSFERASE"/>
    <property type="match status" value="1"/>
</dbReference>
<dbReference type="Proteomes" id="UP001595555">
    <property type="component" value="Unassembled WGS sequence"/>
</dbReference>
<comment type="caution">
    <text evidence="1">The sequence shown here is derived from an EMBL/GenBank/DDBJ whole genome shotgun (WGS) entry which is preliminary data.</text>
</comment>
<dbReference type="RefSeq" id="WP_378119947.1">
    <property type="nucleotide sequence ID" value="NZ_JBHRTF010000004.1"/>
</dbReference>
<dbReference type="PIRSF" id="PIRSF028234">
    <property type="entry name" value="UCP028234"/>
    <property type="match status" value="1"/>
</dbReference>
<reference evidence="2" key="1">
    <citation type="journal article" date="2019" name="Int. J. Syst. Evol. Microbiol.">
        <title>The Global Catalogue of Microorganisms (GCM) 10K type strain sequencing project: providing services to taxonomists for standard genome sequencing and annotation.</title>
        <authorList>
            <consortium name="The Broad Institute Genomics Platform"/>
            <consortium name="The Broad Institute Genome Sequencing Center for Infectious Disease"/>
            <person name="Wu L."/>
            <person name="Ma J."/>
        </authorList>
    </citation>
    <scope>NUCLEOTIDE SEQUENCE [LARGE SCALE GENOMIC DNA]</scope>
    <source>
        <strain evidence="2">KCTC 52237</strain>
    </source>
</reference>
<evidence type="ECO:0000313" key="1">
    <source>
        <dbReference type="EMBL" id="MFC3116573.1"/>
    </source>
</evidence>
<dbReference type="InterPro" id="IPR029063">
    <property type="entry name" value="SAM-dependent_MTases_sf"/>
</dbReference>
<organism evidence="1 2">
    <name type="scientific">Cellvibrio fontiphilus</name>
    <dbReference type="NCBI Taxonomy" id="1815559"/>
    <lineage>
        <taxon>Bacteria</taxon>
        <taxon>Pseudomonadati</taxon>
        <taxon>Pseudomonadota</taxon>
        <taxon>Gammaproteobacteria</taxon>
        <taxon>Cellvibrionales</taxon>
        <taxon>Cellvibrionaceae</taxon>
        <taxon>Cellvibrio</taxon>
    </lineage>
</organism>
<evidence type="ECO:0000313" key="2">
    <source>
        <dbReference type="Proteomes" id="UP001595555"/>
    </source>
</evidence>
<dbReference type="PANTHER" id="PTHR38451:SF1">
    <property type="entry name" value="TRNA (ADENINE(22)-N(1))-METHYLTRANSFERASE"/>
    <property type="match status" value="1"/>
</dbReference>
<dbReference type="SUPFAM" id="SSF53335">
    <property type="entry name" value="S-adenosyl-L-methionine-dependent methyltransferases"/>
    <property type="match status" value="1"/>
</dbReference>
<keyword evidence="2" id="KW-1185">Reference proteome</keyword>
<protein>
    <submittedName>
        <fullName evidence="1">tRNA (Adenine(22)-N(1))-methyltransferase</fullName>
    </submittedName>
</protein>
<sequence>MKLGKRLSQIESMVQDGYEHIWDCCCDHGLLGASLLTRKAAPHIHFVDIVPALMERLENKLKQFFPQESTSEKNSAPSQWHTHCQDIATLPIDRYTGKQLIIIAGIGGDLMIEMITKIYTLYPHMELDFLLCPVLHNFRLRETLIKYRCHLQREVLVEENHRFYEILLISTNPIHDSSIRSITPVGEDIWSTESPNQQLIAYSYLEKTIAHYQRMQTRPHTDVQTIINQYQAVRLKLIAKID</sequence>
<dbReference type="Pfam" id="PF12847">
    <property type="entry name" value="Methyltransf_18"/>
    <property type="match status" value="1"/>
</dbReference>
<gene>
    <name evidence="1" type="ORF">ACFODX_13455</name>
</gene>
<proteinExistence type="predicted"/>
<accession>A0ABV7FL53</accession>
<dbReference type="Gene3D" id="3.40.50.150">
    <property type="entry name" value="Vaccinia Virus protein VP39"/>
    <property type="match status" value="1"/>
</dbReference>
<dbReference type="InterPro" id="IPR016876">
    <property type="entry name" value="UCP028234"/>
</dbReference>
<name>A0ABV7FL53_9GAMM</name>
<dbReference type="EMBL" id="JBHRTF010000004">
    <property type="protein sequence ID" value="MFC3116573.1"/>
    <property type="molecule type" value="Genomic_DNA"/>
</dbReference>